<dbReference type="Pfam" id="PF02687">
    <property type="entry name" value="FtsX"/>
    <property type="match status" value="2"/>
</dbReference>
<evidence type="ECO:0000259" key="7">
    <source>
        <dbReference type="Pfam" id="PF02687"/>
    </source>
</evidence>
<feature type="domain" description="ABC3 transporter permease C-terminal" evidence="7">
    <location>
        <begin position="698"/>
        <end position="806"/>
    </location>
</feature>
<keyword evidence="4 6" id="KW-1133">Transmembrane helix</keyword>
<evidence type="ECO:0000256" key="4">
    <source>
        <dbReference type="ARBA" id="ARBA00022989"/>
    </source>
</evidence>
<dbReference type="GO" id="GO:0022857">
    <property type="term" value="F:transmembrane transporter activity"/>
    <property type="evidence" value="ECO:0007669"/>
    <property type="project" value="TreeGrafter"/>
</dbReference>
<feature type="transmembrane region" description="Helical" evidence="6">
    <location>
        <begin position="774"/>
        <end position="793"/>
    </location>
</feature>
<keyword evidence="5 6" id="KW-0472">Membrane</keyword>
<feature type="domain" description="MacB-like periplasmic core" evidence="8">
    <location>
        <begin position="20"/>
        <end position="248"/>
    </location>
</feature>
<keyword evidence="3 6" id="KW-0812">Transmembrane</keyword>
<dbReference type="AlphaFoldDB" id="A0A444MTE6"/>
<dbReference type="RefSeq" id="WP_128533028.1">
    <property type="nucleotide sequence ID" value="NZ_SBIW01000002.1"/>
</dbReference>
<evidence type="ECO:0000256" key="3">
    <source>
        <dbReference type="ARBA" id="ARBA00022692"/>
    </source>
</evidence>
<evidence type="ECO:0000256" key="5">
    <source>
        <dbReference type="ARBA" id="ARBA00023136"/>
    </source>
</evidence>
<keyword evidence="2" id="KW-1003">Cell membrane</keyword>
<name>A0A444MTE6_9SPHI</name>
<feature type="domain" description="ABC3 transporter permease C-terminal" evidence="7">
    <location>
        <begin position="301"/>
        <end position="415"/>
    </location>
</feature>
<organism evidence="9 10">
    <name type="scientific">Mucilaginibacter gilvus</name>
    <dbReference type="NCBI Taxonomy" id="2305909"/>
    <lineage>
        <taxon>Bacteria</taxon>
        <taxon>Pseudomonadati</taxon>
        <taxon>Bacteroidota</taxon>
        <taxon>Sphingobacteriia</taxon>
        <taxon>Sphingobacteriales</taxon>
        <taxon>Sphingobacteriaceae</taxon>
        <taxon>Mucilaginibacter</taxon>
    </lineage>
</organism>
<dbReference type="InterPro" id="IPR003838">
    <property type="entry name" value="ABC3_permease_C"/>
</dbReference>
<feature type="transmembrane region" description="Helical" evidence="6">
    <location>
        <begin position="440"/>
        <end position="459"/>
    </location>
</feature>
<sequence length="814" mass="91223">MIKNYLKTAFRGFMRHKLFTGINIIGLSIGISASIVIFLIVYHDFTFDRFHKDGDRIYRVITDFEYYGDRFYNSGVPGPLSEAIRHEVAGIKGTAPIYTQSYDVNIPSVTKQKFKENKEVVYVDQYYFKLFNYKWLVGSPQMLDQPYQVVLTSDQAKIYFPRLSYNQIIGKQVIYADTIRTTVAGVIEKFEQNSDLTFHDFISFSTTQRVNDIKQQNSSWDNTNGGSQVFIKIAENSSSIGIEKQVQQLLLKYLPERAKPGGTGYKSKFRLQPLSDIHFNGNYGAINNPTANKTMLYGLIAIAAFLLLLGCINFINLTTAQASQRAKEIGVRKTMGGTRLQLIGQFLSETFLITLLAVIISIILAPFILKLFSYFISKDVTLDIIGHPIIILFIFLLVLIVSFVAGFYPAMVLSGYKPITVLKNQSADASTTRNARLRKMLTVSQLIIAQFFIMATILISKQVHYALNKDLGFKKDAIVYVQLPSKSTVGKKQVFMNQVKSLPKVQMLSLGGDVPSSGDWSSNDATFTDGKKQIKTQLYHKSGDENYIKVYNVKLIAGRNITLSDTAGNMLINNNYAHILGYTKPAQAIGKTITFGTTMHKVIVGVVADFHQASLHAPIKPMAIYPQQPQYENTLHIALTAQTMGGNEWKTTIDGMQKAYKDQYPDDDFQCIFFDETIAKMYSSEQHISILLTWATSISVFISCLGLFGLAIFTTNQRTKEIGVRKILGASIAQIVTLLSTELMGLILLAFIIVSPIAWWAMHKWMESFADRTSISWWIFAVSGGGMLLMAMLTSSFQTVKAAVTNPVKSLRSE</sequence>
<comment type="subcellular location">
    <subcellularLocation>
        <location evidence="1">Cell membrane</location>
        <topology evidence="1">Multi-pass membrane protein</topology>
    </subcellularLocation>
</comment>
<dbReference type="GO" id="GO:0005886">
    <property type="term" value="C:plasma membrane"/>
    <property type="evidence" value="ECO:0007669"/>
    <property type="project" value="UniProtKB-SubCell"/>
</dbReference>
<feature type="transmembrane region" description="Helical" evidence="6">
    <location>
        <begin position="295"/>
        <end position="317"/>
    </location>
</feature>
<feature type="transmembrane region" description="Helical" evidence="6">
    <location>
        <begin position="735"/>
        <end position="762"/>
    </location>
</feature>
<evidence type="ECO:0000313" key="9">
    <source>
        <dbReference type="EMBL" id="RWY55913.1"/>
    </source>
</evidence>
<dbReference type="PANTHER" id="PTHR30572:SF18">
    <property type="entry name" value="ABC-TYPE MACROLIDE FAMILY EXPORT SYSTEM PERMEASE COMPONENT 2"/>
    <property type="match status" value="1"/>
</dbReference>
<evidence type="ECO:0000259" key="8">
    <source>
        <dbReference type="Pfam" id="PF12704"/>
    </source>
</evidence>
<dbReference type="Proteomes" id="UP000286701">
    <property type="component" value="Unassembled WGS sequence"/>
</dbReference>
<evidence type="ECO:0000256" key="2">
    <source>
        <dbReference type="ARBA" id="ARBA00022475"/>
    </source>
</evidence>
<comment type="caution">
    <text evidence="9">The sequence shown here is derived from an EMBL/GenBank/DDBJ whole genome shotgun (WGS) entry which is preliminary data.</text>
</comment>
<feature type="transmembrane region" description="Helical" evidence="6">
    <location>
        <begin position="21"/>
        <end position="42"/>
    </location>
</feature>
<dbReference type="InterPro" id="IPR025857">
    <property type="entry name" value="MacB_PCD"/>
</dbReference>
<reference evidence="9 10" key="1">
    <citation type="submission" date="2019-01" db="EMBL/GenBank/DDBJ databases">
        <title>Mucilaginibacter antarcticum sp. nov., isolated from antarctic soil.</title>
        <authorList>
            <person name="Yan Y.-Q."/>
            <person name="Du Z.-J."/>
        </authorList>
    </citation>
    <scope>NUCLEOTIDE SEQUENCE [LARGE SCALE GENOMIC DNA]</scope>
    <source>
        <strain evidence="9 10">F01003</strain>
    </source>
</reference>
<accession>A0A444MTE6</accession>
<feature type="transmembrane region" description="Helical" evidence="6">
    <location>
        <begin position="389"/>
        <end position="413"/>
    </location>
</feature>
<proteinExistence type="predicted"/>
<dbReference type="InterPro" id="IPR050250">
    <property type="entry name" value="Macrolide_Exporter_MacB"/>
</dbReference>
<evidence type="ECO:0000256" key="1">
    <source>
        <dbReference type="ARBA" id="ARBA00004651"/>
    </source>
</evidence>
<protein>
    <submittedName>
        <fullName evidence="9">ABC transporter permease</fullName>
    </submittedName>
</protein>
<evidence type="ECO:0000313" key="10">
    <source>
        <dbReference type="Proteomes" id="UP000286701"/>
    </source>
</evidence>
<feature type="transmembrane region" description="Helical" evidence="6">
    <location>
        <begin position="691"/>
        <end position="714"/>
    </location>
</feature>
<dbReference type="EMBL" id="SBIW01000002">
    <property type="protein sequence ID" value="RWY55913.1"/>
    <property type="molecule type" value="Genomic_DNA"/>
</dbReference>
<evidence type="ECO:0000256" key="6">
    <source>
        <dbReference type="SAM" id="Phobius"/>
    </source>
</evidence>
<dbReference type="Pfam" id="PF12704">
    <property type="entry name" value="MacB_PCD"/>
    <property type="match status" value="1"/>
</dbReference>
<keyword evidence="10" id="KW-1185">Reference proteome</keyword>
<dbReference type="PANTHER" id="PTHR30572">
    <property type="entry name" value="MEMBRANE COMPONENT OF TRANSPORTER-RELATED"/>
    <property type="match status" value="1"/>
</dbReference>
<dbReference type="OrthoDB" id="1451596at2"/>
<feature type="transmembrane region" description="Helical" evidence="6">
    <location>
        <begin position="342"/>
        <end position="369"/>
    </location>
</feature>
<gene>
    <name evidence="9" type="ORF">EPL05_05945</name>
</gene>